<evidence type="ECO:0000313" key="3">
    <source>
        <dbReference type="Proteomes" id="UP001500266"/>
    </source>
</evidence>
<accession>A0ABP7YSA6</accession>
<name>A0ABP7YSA6_9ACTN</name>
<reference evidence="3" key="1">
    <citation type="journal article" date="2019" name="Int. J. Syst. Evol. Microbiol.">
        <title>The Global Catalogue of Microorganisms (GCM) 10K type strain sequencing project: providing services to taxonomists for standard genome sequencing and annotation.</title>
        <authorList>
            <consortium name="The Broad Institute Genomics Platform"/>
            <consortium name="The Broad Institute Genome Sequencing Center for Infectious Disease"/>
            <person name="Wu L."/>
            <person name="Ma J."/>
        </authorList>
    </citation>
    <scope>NUCLEOTIDE SEQUENCE [LARGE SCALE GENOMIC DNA]</scope>
    <source>
        <strain evidence="3">JCM 17316</strain>
    </source>
</reference>
<evidence type="ECO:0000313" key="2">
    <source>
        <dbReference type="EMBL" id="GAA4140490.1"/>
    </source>
</evidence>
<feature type="compositionally biased region" description="Basic and acidic residues" evidence="1">
    <location>
        <begin position="61"/>
        <end position="73"/>
    </location>
</feature>
<protein>
    <submittedName>
        <fullName evidence="2">Uncharacterized protein</fullName>
    </submittedName>
</protein>
<organism evidence="2 3">
    <name type="scientific">Actinomadura keratinilytica</name>
    <dbReference type="NCBI Taxonomy" id="547461"/>
    <lineage>
        <taxon>Bacteria</taxon>
        <taxon>Bacillati</taxon>
        <taxon>Actinomycetota</taxon>
        <taxon>Actinomycetes</taxon>
        <taxon>Streptosporangiales</taxon>
        <taxon>Thermomonosporaceae</taxon>
        <taxon>Actinomadura</taxon>
    </lineage>
</organism>
<comment type="caution">
    <text evidence="2">The sequence shown here is derived from an EMBL/GenBank/DDBJ whole genome shotgun (WGS) entry which is preliminary data.</text>
</comment>
<proteinExistence type="predicted"/>
<gene>
    <name evidence="2" type="ORF">GCM10022416_27670</name>
</gene>
<keyword evidence="3" id="KW-1185">Reference proteome</keyword>
<dbReference type="Proteomes" id="UP001500266">
    <property type="component" value="Unassembled WGS sequence"/>
</dbReference>
<feature type="region of interest" description="Disordered" evidence="1">
    <location>
        <begin position="48"/>
        <end position="73"/>
    </location>
</feature>
<dbReference type="EMBL" id="BAABDO010000033">
    <property type="protein sequence ID" value="GAA4140490.1"/>
    <property type="molecule type" value="Genomic_DNA"/>
</dbReference>
<sequence length="73" mass="8200">MSRLNAVRMSRYQRGIKYYRDFPERVDALGAERPSALGLTIVRRRRGGGRPALDGSGATSEEARLRPVLLREA</sequence>
<evidence type="ECO:0000256" key="1">
    <source>
        <dbReference type="SAM" id="MobiDB-lite"/>
    </source>
</evidence>